<dbReference type="Proteomes" id="UP000282076">
    <property type="component" value="Unassembled WGS sequence"/>
</dbReference>
<sequence>MSKSNFQVRISPSEAFALVRDQQKADLVHEELHELGEGKYLGTLIFEKYYMRTKNRAALIVLIDNLQGVTDVRSIATGSSEGMFFNFDWGAADNFVNSVSDILQDFIIGN</sequence>
<dbReference type="InterPro" id="IPR046117">
    <property type="entry name" value="DUF6054"/>
</dbReference>
<accession>A0A494Y8C9</accession>
<organism evidence="1 2">
    <name type="scientific">Cohnella endophytica</name>
    <dbReference type="NCBI Taxonomy" id="2419778"/>
    <lineage>
        <taxon>Bacteria</taxon>
        <taxon>Bacillati</taxon>
        <taxon>Bacillota</taxon>
        <taxon>Bacilli</taxon>
        <taxon>Bacillales</taxon>
        <taxon>Paenibacillaceae</taxon>
        <taxon>Cohnella</taxon>
    </lineage>
</organism>
<comment type="caution">
    <text evidence="1">The sequence shown here is derived from an EMBL/GenBank/DDBJ whole genome shotgun (WGS) entry which is preliminary data.</text>
</comment>
<dbReference type="RefSeq" id="WP_120974350.1">
    <property type="nucleotide sequence ID" value="NZ_RBZM01000001.1"/>
</dbReference>
<name>A0A494Y8C9_9BACL</name>
<reference evidence="1 2" key="1">
    <citation type="submission" date="2018-10" db="EMBL/GenBank/DDBJ databases">
        <title>Cohnella sp. M2MS4P-1, whole genome shotgun sequence.</title>
        <authorList>
            <person name="Tuo L."/>
        </authorList>
    </citation>
    <scope>NUCLEOTIDE SEQUENCE [LARGE SCALE GENOMIC DNA]</scope>
    <source>
        <strain evidence="1 2">M2MS4P-1</strain>
    </source>
</reference>
<dbReference type="AlphaFoldDB" id="A0A494Y8C9"/>
<evidence type="ECO:0000313" key="2">
    <source>
        <dbReference type="Proteomes" id="UP000282076"/>
    </source>
</evidence>
<protein>
    <submittedName>
        <fullName evidence="1">Uncharacterized protein</fullName>
    </submittedName>
</protein>
<dbReference type="EMBL" id="RBZM01000001">
    <property type="protein sequence ID" value="RKP58343.1"/>
    <property type="molecule type" value="Genomic_DNA"/>
</dbReference>
<proteinExistence type="predicted"/>
<evidence type="ECO:0000313" key="1">
    <source>
        <dbReference type="EMBL" id="RKP58343.1"/>
    </source>
</evidence>
<dbReference type="Pfam" id="PF19524">
    <property type="entry name" value="DUF6054"/>
    <property type="match status" value="1"/>
</dbReference>
<gene>
    <name evidence="1" type="ORF">D7Z26_01565</name>
</gene>
<keyword evidence="2" id="KW-1185">Reference proteome</keyword>
<dbReference type="OrthoDB" id="4774735at2"/>